<dbReference type="AlphaFoldDB" id="A0A7X0IKM7"/>
<gene>
    <name evidence="2" type="ORF">BJ992_006156</name>
</gene>
<evidence type="ECO:0000259" key="1">
    <source>
        <dbReference type="PROSITE" id="PS51332"/>
    </source>
</evidence>
<keyword evidence="3" id="KW-1185">Reference proteome</keyword>
<dbReference type="InterPro" id="IPR006158">
    <property type="entry name" value="Cobalamin-bd"/>
</dbReference>
<dbReference type="RefSeq" id="WP_184986946.1">
    <property type="nucleotide sequence ID" value="NZ_BAAALO010000021.1"/>
</dbReference>
<sequence>MAHDRSPHSGGPRALVSGLECDSHTWNLVYIELVLRELGHEVVNLGACVPDGLVVRECRRHRPGLVVIGTVNGHGLASGVRLARRLRGSPGLATVPLVIGGKLTTSGTGGPRVTGPLLAAGYSAVFPEDTGIGAFRSYVETLAAGAAHAERAVR</sequence>
<organism evidence="2 3">
    <name type="scientific">Sphaerisporangium rubeum</name>
    <dbReference type="NCBI Taxonomy" id="321317"/>
    <lineage>
        <taxon>Bacteria</taxon>
        <taxon>Bacillati</taxon>
        <taxon>Actinomycetota</taxon>
        <taxon>Actinomycetes</taxon>
        <taxon>Streptosporangiales</taxon>
        <taxon>Streptosporangiaceae</taxon>
        <taxon>Sphaerisporangium</taxon>
    </lineage>
</organism>
<dbReference type="PROSITE" id="PS51332">
    <property type="entry name" value="B12_BINDING"/>
    <property type="match status" value="1"/>
</dbReference>
<feature type="domain" description="B12-binding" evidence="1">
    <location>
        <begin position="11"/>
        <end position="149"/>
    </location>
</feature>
<protein>
    <submittedName>
        <fullName evidence="2">Methylmalonyl-CoA mutase cobalamin-binding subunit</fullName>
    </submittedName>
</protein>
<evidence type="ECO:0000313" key="2">
    <source>
        <dbReference type="EMBL" id="MBB6476725.1"/>
    </source>
</evidence>
<dbReference type="CDD" id="cd02065">
    <property type="entry name" value="B12-binding_like"/>
    <property type="match status" value="1"/>
</dbReference>
<dbReference type="GO" id="GO:0031419">
    <property type="term" value="F:cobalamin binding"/>
    <property type="evidence" value="ECO:0007669"/>
    <property type="project" value="InterPro"/>
</dbReference>
<dbReference type="Proteomes" id="UP000555564">
    <property type="component" value="Unassembled WGS sequence"/>
</dbReference>
<dbReference type="Gene3D" id="3.40.50.280">
    <property type="entry name" value="Cobalamin-binding domain"/>
    <property type="match status" value="1"/>
</dbReference>
<accession>A0A7X0IKM7</accession>
<reference evidence="2 3" key="1">
    <citation type="submission" date="2020-08" db="EMBL/GenBank/DDBJ databases">
        <title>Sequencing the genomes of 1000 actinobacteria strains.</title>
        <authorList>
            <person name="Klenk H.-P."/>
        </authorList>
    </citation>
    <scope>NUCLEOTIDE SEQUENCE [LARGE SCALE GENOMIC DNA]</scope>
    <source>
        <strain evidence="2 3">DSM 44936</strain>
    </source>
</reference>
<comment type="caution">
    <text evidence="2">The sequence shown here is derived from an EMBL/GenBank/DDBJ whole genome shotgun (WGS) entry which is preliminary data.</text>
</comment>
<dbReference type="InterPro" id="IPR036724">
    <property type="entry name" value="Cobalamin-bd_sf"/>
</dbReference>
<dbReference type="Pfam" id="PF02310">
    <property type="entry name" value="B12-binding"/>
    <property type="match status" value="1"/>
</dbReference>
<evidence type="ECO:0000313" key="3">
    <source>
        <dbReference type="Proteomes" id="UP000555564"/>
    </source>
</evidence>
<dbReference type="EMBL" id="JACHIU010000001">
    <property type="protein sequence ID" value="MBB6476725.1"/>
    <property type="molecule type" value="Genomic_DNA"/>
</dbReference>
<dbReference type="SUPFAM" id="SSF52242">
    <property type="entry name" value="Cobalamin (vitamin B12)-binding domain"/>
    <property type="match status" value="1"/>
</dbReference>
<dbReference type="GO" id="GO:0046872">
    <property type="term" value="F:metal ion binding"/>
    <property type="evidence" value="ECO:0007669"/>
    <property type="project" value="InterPro"/>
</dbReference>
<name>A0A7X0IKM7_9ACTN</name>
<proteinExistence type="predicted"/>